<evidence type="ECO:0000313" key="1">
    <source>
        <dbReference type="EMBL" id="CAH2213348.1"/>
    </source>
</evidence>
<dbReference type="AlphaFoldDB" id="A0A8S4QK23"/>
<dbReference type="EMBL" id="CAKXAJ010011375">
    <property type="protein sequence ID" value="CAH2213348.1"/>
    <property type="molecule type" value="Genomic_DNA"/>
</dbReference>
<accession>A0A8S4QK23</accession>
<gene>
    <name evidence="1" type="primary">jg23155</name>
    <name evidence="1" type="ORF">PAEG_LOCUS3532</name>
</gene>
<comment type="caution">
    <text evidence="1">The sequence shown here is derived from an EMBL/GenBank/DDBJ whole genome shotgun (WGS) entry which is preliminary data.</text>
</comment>
<protein>
    <submittedName>
        <fullName evidence="1">Jg23155 protein</fullName>
    </submittedName>
</protein>
<organism evidence="1 2">
    <name type="scientific">Pararge aegeria aegeria</name>
    <dbReference type="NCBI Taxonomy" id="348720"/>
    <lineage>
        <taxon>Eukaryota</taxon>
        <taxon>Metazoa</taxon>
        <taxon>Ecdysozoa</taxon>
        <taxon>Arthropoda</taxon>
        <taxon>Hexapoda</taxon>
        <taxon>Insecta</taxon>
        <taxon>Pterygota</taxon>
        <taxon>Neoptera</taxon>
        <taxon>Endopterygota</taxon>
        <taxon>Lepidoptera</taxon>
        <taxon>Glossata</taxon>
        <taxon>Ditrysia</taxon>
        <taxon>Papilionoidea</taxon>
        <taxon>Nymphalidae</taxon>
        <taxon>Satyrinae</taxon>
        <taxon>Satyrini</taxon>
        <taxon>Parargina</taxon>
        <taxon>Pararge</taxon>
    </lineage>
</organism>
<reference evidence="1" key="1">
    <citation type="submission" date="2022-03" db="EMBL/GenBank/DDBJ databases">
        <authorList>
            <person name="Lindestad O."/>
        </authorList>
    </citation>
    <scope>NUCLEOTIDE SEQUENCE</scope>
</reference>
<proteinExistence type="predicted"/>
<dbReference type="Proteomes" id="UP000838756">
    <property type="component" value="Unassembled WGS sequence"/>
</dbReference>
<dbReference type="OrthoDB" id="7473166at2759"/>
<name>A0A8S4QK23_9NEOP</name>
<sequence>MDVGVPRCWNGSPELVSAALVGPQRGGQTTLSASQVAAGSKRLRTVELGIPYKRPICPAVDDDDDEALTSVQRAGGCPTLRLPIRGLHSRTSSSPTTDMTRPLPLQLAYPLSYVGDLGSSTDFVVANSIPKRDSQHSSLHSALRNFKFVDQVDCQCPRLRSLCHFRQDTLVEVYHRRIEESTQFTKVAPSDSFDVVRPPRWGRSTVRVFRSSTLEPQLLRFSELCYAYFCLKGVVTGVITGTCGLTPTPQIYGHTAACRRTCSSHEL</sequence>
<evidence type="ECO:0000313" key="2">
    <source>
        <dbReference type="Proteomes" id="UP000838756"/>
    </source>
</evidence>
<keyword evidence="2" id="KW-1185">Reference proteome</keyword>